<protein>
    <recommendedName>
        <fullName evidence="1">PDZ domain-containing protein</fullName>
    </recommendedName>
</protein>
<gene>
    <name evidence="2" type="ORF">HERI1096_LOCUS23069</name>
</gene>
<dbReference type="Gene3D" id="2.30.42.10">
    <property type="match status" value="2"/>
</dbReference>
<dbReference type="PANTHER" id="PTHR46366:SF1">
    <property type="entry name" value="PDZ DOMAIN-CONTAINING PROTEIN C1685.05"/>
    <property type="match status" value="1"/>
</dbReference>
<sequence>MGRLGVGHSLDTPASVLYVSHVQNTAAAAGCLKGGDLLLRVDGERVGSMREMEVALQGRNQVEIELVRDGTPLRLACTTKKQDGAGTQRVLGWAGLLLQATPDAVLGQRSVPQEGVYASYRFFGSPASRYDLAPTSHIVEVDSTPTPDLDAFVACTRHKRDGEVLRIKYVDLDGRCRMTTLKLDLRYWPTYTLARSSDGEWSRFENLPPAADPQE</sequence>
<dbReference type="SMART" id="SM00228">
    <property type="entry name" value="PDZ"/>
    <property type="match status" value="2"/>
</dbReference>
<organism evidence="2">
    <name type="scientific">Haptolina ericina</name>
    <dbReference type="NCBI Taxonomy" id="156174"/>
    <lineage>
        <taxon>Eukaryota</taxon>
        <taxon>Haptista</taxon>
        <taxon>Haptophyta</taxon>
        <taxon>Prymnesiophyceae</taxon>
        <taxon>Prymnesiales</taxon>
        <taxon>Prymnesiaceae</taxon>
        <taxon>Haptolina</taxon>
    </lineage>
</organism>
<proteinExistence type="predicted"/>
<reference evidence="2" key="1">
    <citation type="submission" date="2021-01" db="EMBL/GenBank/DDBJ databases">
        <authorList>
            <person name="Corre E."/>
            <person name="Pelletier E."/>
            <person name="Niang G."/>
            <person name="Scheremetjew M."/>
            <person name="Finn R."/>
            <person name="Kale V."/>
            <person name="Holt S."/>
            <person name="Cochrane G."/>
            <person name="Meng A."/>
            <person name="Brown T."/>
            <person name="Cohen L."/>
        </authorList>
    </citation>
    <scope>NUCLEOTIDE SEQUENCE</scope>
    <source>
        <strain evidence="2">CCMP281</strain>
    </source>
</reference>
<feature type="domain" description="PDZ" evidence="1">
    <location>
        <begin position="1"/>
        <end position="70"/>
    </location>
</feature>
<dbReference type="InterPro" id="IPR001478">
    <property type="entry name" value="PDZ"/>
</dbReference>
<dbReference type="EMBL" id="HBHX01041563">
    <property type="protein sequence ID" value="CAE0122368.1"/>
    <property type="molecule type" value="Transcribed_RNA"/>
</dbReference>
<dbReference type="PROSITE" id="PS50106">
    <property type="entry name" value="PDZ"/>
    <property type="match status" value="1"/>
</dbReference>
<accession>A0A7S3B4R3</accession>
<name>A0A7S3B4R3_9EUKA</name>
<dbReference type="PANTHER" id="PTHR46366">
    <property type="entry name" value="PRO-APOPTOTIC SERINE PROTEASE NMA111"/>
    <property type="match status" value="1"/>
</dbReference>
<dbReference type="InterPro" id="IPR036034">
    <property type="entry name" value="PDZ_sf"/>
</dbReference>
<dbReference type="SUPFAM" id="SSF50156">
    <property type="entry name" value="PDZ domain-like"/>
    <property type="match status" value="2"/>
</dbReference>
<evidence type="ECO:0000259" key="1">
    <source>
        <dbReference type="PROSITE" id="PS50106"/>
    </source>
</evidence>
<dbReference type="PROSITE" id="PS51257">
    <property type="entry name" value="PROKAR_LIPOPROTEIN"/>
    <property type="match status" value="1"/>
</dbReference>
<evidence type="ECO:0000313" key="2">
    <source>
        <dbReference type="EMBL" id="CAE0122368.1"/>
    </source>
</evidence>
<dbReference type="Pfam" id="PF00595">
    <property type="entry name" value="PDZ"/>
    <property type="match status" value="1"/>
</dbReference>
<dbReference type="AlphaFoldDB" id="A0A7S3B4R3"/>